<accession>A0A090G7B7</accession>
<proteinExistence type="predicted"/>
<evidence type="ECO:0000313" key="1">
    <source>
        <dbReference type="EMBL" id="CDX53832.1"/>
    </source>
</evidence>
<protein>
    <submittedName>
        <fullName evidence="1">Uncharacterized protein</fullName>
    </submittedName>
</protein>
<dbReference type="AlphaFoldDB" id="A0A090G7B7"/>
<organism evidence="1 2">
    <name type="scientific">Mesorhizobium plurifarium</name>
    <dbReference type="NCBI Taxonomy" id="69974"/>
    <lineage>
        <taxon>Bacteria</taxon>
        <taxon>Pseudomonadati</taxon>
        <taxon>Pseudomonadota</taxon>
        <taxon>Alphaproteobacteria</taxon>
        <taxon>Hyphomicrobiales</taxon>
        <taxon>Phyllobacteriaceae</taxon>
        <taxon>Mesorhizobium</taxon>
    </lineage>
</organism>
<evidence type="ECO:0000313" key="2">
    <source>
        <dbReference type="Proteomes" id="UP000046122"/>
    </source>
</evidence>
<sequence>MSDAIPGGKPLTLFLELLSRIRLYRGLTPASCARQTASCGQIPASQMKMFFLVKEHADERQARTRSSSRML</sequence>
<reference evidence="1 2" key="1">
    <citation type="submission" date="2014-08" db="EMBL/GenBank/DDBJ databases">
        <authorList>
            <person name="Moulin Lionel"/>
        </authorList>
    </citation>
    <scope>NUCLEOTIDE SEQUENCE [LARGE SCALE GENOMIC DNA]</scope>
</reference>
<dbReference type="EMBL" id="CCNE01000010">
    <property type="protein sequence ID" value="CDX53832.1"/>
    <property type="molecule type" value="Genomic_DNA"/>
</dbReference>
<dbReference type="Proteomes" id="UP000046122">
    <property type="component" value="Unassembled WGS sequence"/>
</dbReference>
<gene>
    <name evidence="1" type="ORF">MPL3365_180320</name>
</gene>
<name>A0A090G7B7_MESPL</name>